<evidence type="ECO:0000313" key="3">
    <source>
        <dbReference type="Proteomes" id="UP000823934"/>
    </source>
</evidence>
<protein>
    <submittedName>
        <fullName evidence="2">Thioesterase domain-containing protein</fullName>
    </submittedName>
</protein>
<reference evidence="2" key="2">
    <citation type="submission" date="2021-04" db="EMBL/GenBank/DDBJ databases">
        <authorList>
            <person name="Gilroy R."/>
        </authorList>
    </citation>
    <scope>NUCLEOTIDE SEQUENCE</scope>
    <source>
        <strain evidence="2">CHK160-9182</strain>
    </source>
</reference>
<proteinExistence type="predicted"/>
<reference evidence="2" key="1">
    <citation type="journal article" date="2021" name="PeerJ">
        <title>Extensive microbial diversity within the chicken gut microbiome revealed by metagenomics and culture.</title>
        <authorList>
            <person name="Gilroy R."/>
            <person name="Ravi A."/>
            <person name="Getino M."/>
            <person name="Pursley I."/>
            <person name="Horton D.L."/>
            <person name="Alikhan N.F."/>
            <person name="Baker D."/>
            <person name="Gharbi K."/>
            <person name="Hall N."/>
            <person name="Watson M."/>
            <person name="Adriaenssens E.M."/>
            <person name="Foster-Nyarko E."/>
            <person name="Jarju S."/>
            <person name="Secka A."/>
            <person name="Antonio M."/>
            <person name="Oren A."/>
            <person name="Chaudhuri R.R."/>
            <person name="La Ragione R."/>
            <person name="Hildebrand F."/>
            <person name="Pallen M.J."/>
        </authorList>
    </citation>
    <scope>NUCLEOTIDE SEQUENCE</scope>
    <source>
        <strain evidence="2">CHK160-9182</strain>
    </source>
</reference>
<gene>
    <name evidence="2" type="ORF">H9889_08040</name>
</gene>
<accession>A0A9D1Q706</accession>
<dbReference type="SUPFAM" id="SSF54637">
    <property type="entry name" value="Thioesterase/thiol ester dehydrase-isomerase"/>
    <property type="match status" value="1"/>
</dbReference>
<dbReference type="InterPro" id="IPR029069">
    <property type="entry name" value="HotDog_dom_sf"/>
</dbReference>
<dbReference type="NCBIfam" id="TIGR02447">
    <property type="entry name" value="yiiD_Cterm"/>
    <property type="match status" value="1"/>
</dbReference>
<dbReference type="InterPro" id="IPR012660">
    <property type="entry name" value="YiiD_C"/>
</dbReference>
<dbReference type="Gene3D" id="3.10.129.10">
    <property type="entry name" value="Hotdog Thioesterase"/>
    <property type="match status" value="1"/>
</dbReference>
<dbReference type="AlphaFoldDB" id="A0A9D1Q706"/>
<organism evidence="2 3">
    <name type="scientific">Candidatus Ignatzschineria merdigallinarum</name>
    <dbReference type="NCBI Taxonomy" id="2838621"/>
    <lineage>
        <taxon>Bacteria</taxon>
        <taxon>Pseudomonadati</taxon>
        <taxon>Pseudomonadota</taxon>
        <taxon>Gammaproteobacteria</taxon>
        <taxon>Cardiobacteriales</taxon>
        <taxon>Ignatzschineriaceae</taxon>
        <taxon>Ignatzschineria</taxon>
    </lineage>
</organism>
<feature type="domain" description="Thioesterase putative" evidence="1">
    <location>
        <begin position="12"/>
        <end position="155"/>
    </location>
</feature>
<evidence type="ECO:0000259" key="1">
    <source>
        <dbReference type="Pfam" id="PF09500"/>
    </source>
</evidence>
<evidence type="ECO:0000313" key="2">
    <source>
        <dbReference type="EMBL" id="HIW07254.1"/>
    </source>
</evidence>
<dbReference type="Proteomes" id="UP000823934">
    <property type="component" value="Unassembled WGS sequence"/>
</dbReference>
<sequence>MALNQNDSAAVCAYLSEWLPREIPISASLGVVPIRWENSTLKLHVPLENNRNHMYTGFGGSLYTSALLVGWSWLHLKLKALGHEKNLHIVIQQANIQYPKPMNEDAIAICRGVDDKAWAKFEKMFHKFGKGRLEIQTQVMVGDVVTTSFTGDFVAYLTEK</sequence>
<dbReference type="EMBL" id="DXHP01000177">
    <property type="protein sequence ID" value="HIW07254.1"/>
    <property type="molecule type" value="Genomic_DNA"/>
</dbReference>
<name>A0A9D1Q706_9GAMM</name>
<comment type="caution">
    <text evidence="2">The sequence shown here is derived from an EMBL/GenBank/DDBJ whole genome shotgun (WGS) entry which is preliminary data.</text>
</comment>
<dbReference type="Pfam" id="PF09500">
    <property type="entry name" value="YiiD_C"/>
    <property type="match status" value="1"/>
</dbReference>